<proteinExistence type="predicted"/>
<reference evidence="3" key="1">
    <citation type="submission" date="2012-01" db="EMBL/GenBank/DDBJ databases">
        <title>Complete sequence of plasmid of Thermobacillus composti KWC4.</title>
        <authorList>
            <person name="Lucas S."/>
            <person name="Han J."/>
            <person name="Lapidus A."/>
            <person name="Cheng J.-F."/>
            <person name="Goodwin L."/>
            <person name="Pitluck S."/>
            <person name="Peters L."/>
            <person name="Ovchinnikova G."/>
            <person name="Teshima H."/>
            <person name="Detter J.C."/>
            <person name="Han C."/>
            <person name="Tapia R."/>
            <person name="Land M."/>
            <person name="Hauser L."/>
            <person name="Kyrpides N."/>
            <person name="Ivanova N."/>
            <person name="Pagani I."/>
            <person name="Anderson I."/>
            <person name="Woyke T."/>
        </authorList>
    </citation>
    <scope>NUCLEOTIDE SEQUENCE [LARGE SCALE GENOMIC DNA]</scope>
    <source>
        <strain evidence="3">DSM 18247 / JCM 13945 / KWC4</strain>
        <plasmid evidence="3">Plasmid pTHECO01</plasmid>
    </source>
</reference>
<geneLocation type="plasmid" evidence="2 3">
    <name>pTHECO01</name>
</geneLocation>
<evidence type="ECO:0000313" key="3">
    <source>
        <dbReference type="Proteomes" id="UP000010795"/>
    </source>
</evidence>
<dbReference type="OrthoDB" id="2972550at2"/>
<evidence type="ECO:0000313" key="2">
    <source>
        <dbReference type="EMBL" id="AGA59977.1"/>
    </source>
</evidence>
<dbReference type="HOGENOM" id="CLU_205161_7_2_9"/>
<gene>
    <name evidence="2" type="ordered locus">Theco_3973</name>
</gene>
<evidence type="ECO:0000256" key="1">
    <source>
        <dbReference type="SAM" id="Phobius"/>
    </source>
</evidence>
<keyword evidence="3" id="KW-1185">Reference proteome</keyword>
<keyword evidence="2" id="KW-0614">Plasmid</keyword>
<keyword evidence="1" id="KW-0812">Transmembrane</keyword>
<name>L0EKC6_THECK</name>
<feature type="transmembrane region" description="Helical" evidence="1">
    <location>
        <begin position="6"/>
        <end position="25"/>
    </location>
</feature>
<evidence type="ECO:0008006" key="4">
    <source>
        <dbReference type="Google" id="ProtNLM"/>
    </source>
</evidence>
<dbReference type="EMBL" id="CP003256">
    <property type="protein sequence ID" value="AGA59977.1"/>
    <property type="molecule type" value="Genomic_DNA"/>
</dbReference>
<organism evidence="2 3">
    <name type="scientific">Thermobacillus composti (strain DSM 18247 / JCM 13945 / KWC4)</name>
    <dbReference type="NCBI Taxonomy" id="717605"/>
    <lineage>
        <taxon>Bacteria</taxon>
        <taxon>Bacillati</taxon>
        <taxon>Bacillota</taxon>
        <taxon>Bacilli</taxon>
        <taxon>Bacillales</taxon>
        <taxon>Paenibacillaceae</taxon>
        <taxon>Thermobacillus</taxon>
    </lineage>
</organism>
<dbReference type="Pfam" id="PF16935">
    <property type="entry name" value="Hol_Tox"/>
    <property type="match status" value="1"/>
</dbReference>
<dbReference type="KEGG" id="tco:Theco_3973"/>
<dbReference type="InterPro" id="IPR031616">
    <property type="entry name" value="BsrE-like"/>
</dbReference>
<dbReference type="RefSeq" id="WP_015256691.1">
    <property type="nucleotide sequence ID" value="NC_019898.1"/>
</dbReference>
<accession>L0EKC6</accession>
<keyword evidence="1" id="KW-1133">Transmembrane helix</keyword>
<dbReference type="Proteomes" id="UP000010795">
    <property type="component" value="Plasmid pTHECO01"/>
</dbReference>
<dbReference type="AlphaFoldDB" id="L0EKC6"/>
<sequence>MDTFQTIMVMLAFGTFVLTLLSFIFSHVGKRK</sequence>
<protein>
    <recommendedName>
        <fullName evidence="4">Holin-like toxin</fullName>
    </recommendedName>
</protein>
<keyword evidence="1" id="KW-0472">Membrane</keyword>